<comment type="caution">
    <text evidence="1">The sequence shown here is derived from an EMBL/GenBank/DDBJ whole genome shotgun (WGS) entry which is preliminary data.</text>
</comment>
<reference evidence="1" key="1">
    <citation type="submission" date="2022-08" db="EMBL/GenBank/DDBJ databases">
        <title>Genome Sequence of Fusarium decemcellulare.</title>
        <authorList>
            <person name="Buettner E."/>
        </authorList>
    </citation>
    <scope>NUCLEOTIDE SEQUENCE</scope>
    <source>
        <strain evidence="1">Babe19</strain>
    </source>
</reference>
<dbReference type="EMBL" id="JANRMS010000095">
    <property type="protein sequence ID" value="KAJ3546943.1"/>
    <property type="molecule type" value="Genomic_DNA"/>
</dbReference>
<sequence length="109" mass="12398">MYRNNPENALTVTAQKTTPGLDPAASSTIMKTMDLDYRRLRMFTASSPEQDGEEPWPKTWSTSGMFRGWARNHLSRWLDEVEDEELGDFELFEARDQDTDSGNAVSCTS</sequence>
<keyword evidence="2" id="KW-1185">Reference proteome</keyword>
<proteinExistence type="predicted"/>
<gene>
    <name evidence="1" type="ORF">NM208_g1753</name>
</gene>
<accession>A0ACC1SUY4</accession>
<dbReference type="Proteomes" id="UP001148629">
    <property type="component" value="Unassembled WGS sequence"/>
</dbReference>
<evidence type="ECO:0000313" key="1">
    <source>
        <dbReference type="EMBL" id="KAJ3546943.1"/>
    </source>
</evidence>
<name>A0ACC1SUY4_9HYPO</name>
<evidence type="ECO:0000313" key="2">
    <source>
        <dbReference type="Proteomes" id="UP001148629"/>
    </source>
</evidence>
<protein>
    <submittedName>
        <fullName evidence="1">Uncharacterized protein</fullName>
    </submittedName>
</protein>
<organism evidence="1 2">
    <name type="scientific">Fusarium decemcellulare</name>
    <dbReference type="NCBI Taxonomy" id="57161"/>
    <lineage>
        <taxon>Eukaryota</taxon>
        <taxon>Fungi</taxon>
        <taxon>Dikarya</taxon>
        <taxon>Ascomycota</taxon>
        <taxon>Pezizomycotina</taxon>
        <taxon>Sordariomycetes</taxon>
        <taxon>Hypocreomycetidae</taxon>
        <taxon>Hypocreales</taxon>
        <taxon>Nectriaceae</taxon>
        <taxon>Fusarium</taxon>
        <taxon>Fusarium decemcellulare species complex</taxon>
    </lineage>
</organism>